<dbReference type="AlphaFoldDB" id="A0AA37W187"/>
<keyword evidence="1" id="KW-0472">Membrane</keyword>
<evidence type="ECO:0000313" key="3">
    <source>
        <dbReference type="Proteomes" id="UP001161422"/>
    </source>
</evidence>
<sequence length="156" mass="17849">MNQLTRQREALALMTACLIIGTLIAVILSVWNSQKYSAAKRLNEISNNQLSHHLVIDQVPISMLWLAEDPLLQPLQNMLNLLGEETDFGVHSQNEIEKWNKGLVYGYVSDTDLRLDFAVDEESESEHQLIIENWQLDPENTAQQVRGFILYAIQMV</sequence>
<evidence type="ECO:0000313" key="2">
    <source>
        <dbReference type="EMBL" id="GLP97135.1"/>
    </source>
</evidence>
<protein>
    <submittedName>
        <fullName evidence="2">Uncharacterized protein</fullName>
    </submittedName>
</protein>
<feature type="transmembrane region" description="Helical" evidence="1">
    <location>
        <begin position="12"/>
        <end position="31"/>
    </location>
</feature>
<organism evidence="2 3">
    <name type="scientific">Paraferrimonas sedimenticola</name>
    <dbReference type="NCBI Taxonomy" id="375674"/>
    <lineage>
        <taxon>Bacteria</taxon>
        <taxon>Pseudomonadati</taxon>
        <taxon>Pseudomonadota</taxon>
        <taxon>Gammaproteobacteria</taxon>
        <taxon>Alteromonadales</taxon>
        <taxon>Ferrimonadaceae</taxon>
        <taxon>Paraferrimonas</taxon>
    </lineage>
</organism>
<dbReference type="RefSeq" id="WP_095504997.1">
    <property type="nucleotide sequence ID" value="NZ_BSNC01000006.1"/>
</dbReference>
<reference evidence="2" key="1">
    <citation type="journal article" date="2014" name="Int. J. Syst. Evol. Microbiol.">
        <title>Complete genome sequence of Corynebacterium casei LMG S-19264T (=DSM 44701T), isolated from a smear-ripened cheese.</title>
        <authorList>
            <consortium name="US DOE Joint Genome Institute (JGI-PGF)"/>
            <person name="Walter F."/>
            <person name="Albersmeier A."/>
            <person name="Kalinowski J."/>
            <person name="Ruckert C."/>
        </authorList>
    </citation>
    <scope>NUCLEOTIDE SEQUENCE</scope>
    <source>
        <strain evidence="2">NBRC 101628</strain>
    </source>
</reference>
<proteinExistence type="predicted"/>
<dbReference type="EMBL" id="BSNC01000006">
    <property type="protein sequence ID" value="GLP97135.1"/>
    <property type="molecule type" value="Genomic_DNA"/>
</dbReference>
<accession>A0AA37W187</accession>
<evidence type="ECO:0000256" key="1">
    <source>
        <dbReference type="SAM" id="Phobius"/>
    </source>
</evidence>
<dbReference type="Proteomes" id="UP001161422">
    <property type="component" value="Unassembled WGS sequence"/>
</dbReference>
<gene>
    <name evidence="2" type="ORF">GCM10007895_24420</name>
</gene>
<comment type="caution">
    <text evidence="2">The sequence shown here is derived from an EMBL/GenBank/DDBJ whole genome shotgun (WGS) entry which is preliminary data.</text>
</comment>
<keyword evidence="1" id="KW-1133">Transmembrane helix</keyword>
<reference evidence="2" key="2">
    <citation type="submission" date="2023-01" db="EMBL/GenBank/DDBJ databases">
        <title>Draft genome sequence of Paraferrimonas sedimenticola strain NBRC 101628.</title>
        <authorList>
            <person name="Sun Q."/>
            <person name="Mori K."/>
        </authorList>
    </citation>
    <scope>NUCLEOTIDE SEQUENCE</scope>
    <source>
        <strain evidence="2">NBRC 101628</strain>
    </source>
</reference>
<keyword evidence="1" id="KW-0812">Transmembrane</keyword>
<keyword evidence="3" id="KW-1185">Reference proteome</keyword>
<name>A0AA37W187_9GAMM</name>